<dbReference type="InterPro" id="IPR020683">
    <property type="entry name" value="DUF3447"/>
</dbReference>
<dbReference type="InterPro" id="IPR036770">
    <property type="entry name" value="Ankyrin_rpt-contain_sf"/>
</dbReference>
<dbReference type="PROSITE" id="PS50297">
    <property type="entry name" value="ANK_REP_REGION"/>
    <property type="match status" value="5"/>
</dbReference>
<dbReference type="Pfam" id="PF11929">
    <property type="entry name" value="DUF3447"/>
    <property type="match status" value="1"/>
</dbReference>
<dbReference type="STRING" id="5722.A2DB97"/>
<dbReference type="VEuPathDB" id="TrichDB:TVAGG3_0508790"/>
<dbReference type="InParanoid" id="A2DB97"/>
<feature type="repeat" description="ANK" evidence="1">
    <location>
        <begin position="451"/>
        <end position="483"/>
    </location>
</feature>
<evidence type="ECO:0000259" key="2">
    <source>
        <dbReference type="Pfam" id="PF11929"/>
    </source>
</evidence>
<dbReference type="SMART" id="SM00248">
    <property type="entry name" value="ANK"/>
    <property type="match status" value="9"/>
</dbReference>
<accession>A2DB97</accession>
<dbReference type="Gene3D" id="1.25.40.20">
    <property type="entry name" value="Ankyrin repeat-containing domain"/>
    <property type="match status" value="1"/>
</dbReference>
<dbReference type="VEuPathDB" id="TrichDB:TVAG_379060"/>
<dbReference type="Pfam" id="PF12796">
    <property type="entry name" value="Ank_2"/>
    <property type="match status" value="2"/>
</dbReference>
<dbReference type="PROSITE" id="PS50088">
    <property type="entry name" value="ANK_REPEAT"/>
    <property type="match status" value="5"/>
</dbReference>
<feature type="repeat" description="ANK" evidence="1">
    <location>
        <begin position="484"/>
        <end position="516"/>
    </location>
</feature>
<reference evidence="3" key="2">
    <citation type="journal article" date="2007" name="Science">
        <title>Draft genome sequence of the sexually transmitted pathogen Trichomonas vaginalis.</title>
        <authorList>
            <person name="Carlton J.M."/>
            <person name="Hirt R.P."/>
            <person name="Silva J.C."/>
            <person name="Delcher A.L."/>
            <person name="Schatz M."/>
            <person name="Zhao Q."/>
            <person name="Wortman J.R."/>
            <person name="Bidwell S.L."/>
            <person name="Alsmark U.C.M."/>
            <person name="Besteiro S."/>
            <person name="Sicheritz-Ponten T."/>
            <person name="Noel C.J."/>
            <person name="Dacks J.B."/>
            <person name="Foster P.G."/>
            <person name="Simillion C."/>
            <person name="Van de Peer Y."/>
            <person name="Miranda-Saavedra D."/>
            <person name="Barton G.J."/>
            <person name="Westrop G.D."/>
            <person name="Mueller S."/>
            <person name="Dessi D."/>
            <person name="Fiori P.L."/>
            <person name="Ren Q."/>
            <person name="Paulsen I."/>
            <person name="Zhang H."/>
            <person name="Bastida-Corcuera F.D."/>
            <person name="Simoes-Barbosa A."/>
            <person name="Brown M.T."/>
            <person name="Hayes R.D."/>
            <person name="Mukherjee M."/>
            <person name="Okumura C.Y."/>
            <person name="Schneider R."/>
            <person name="Smith A.J."/>
            <person name="Vanacova S."/>
            <person name="Villalvazo M."/>
            <person name="Haas B.J."/>
            <person name="Pertea M."/>
            <person name="Feldblyum T.V."/>
            <person name="Utterback T.R."/>
            <person name="Shu C.L."/>
            <person name="Osoegawa K."/>
            <person name="de Jong P.J."/>
            <person name="Hrdy I."/>
            <person name="Horvathova L."/>
            <person name="Zubacova Z."/>
            <person name="Dolezal P."/>
            <person name="Malik S.B."/>
            <person name="Logsdon J.M. Jr."/>
            <person name="Henze K."/>
            <person name="Gupta A."/>
            <person name="Wang C.C."/>
            <person name="Dunne R.L."/>
            <person name="Upcroft J.A."/>
            <person name="Upcroft P."/>
            <person name="White O."/>
            <person name="Salzberg S.L."/>
            <person name="Tang P."/>
            <person name="Chiu C.-H."/>
            <person name="Lee Y.-S."/>
            <person name="Embley T.M."/>
            <person name="Coombs G.H."/>
            <person name="Mottram J.C."/>
            <person name="Tachezy J."/>
            <person name="Fraser-Liggett C.M."/>
            <person name="Johnson P.J."/>
        </authorList>
    </citation>
    <scope>NUCLEOTIDE SEQUENCE [LARGE SCALE GENOMIC DNA]</scope>
    <source>
        <strain evidence="3">G3</strain>
    </source>
</reference>
<feature type="repeat" description="ANK" evidence="1">
    <location>
        <begin position="385"/>
        <end position="417"/>
    </location>
</feature>
<dbReference type="SMR" id="A2DB97"/>
<feature type="repeat" description="ANK" evidence="1">
    <location>
        <begin position="352"/>
        <end position="384"/>
    </location>
</feature>
<protein>
    <recommendedName>
        <fullName evidence="2">DUF3447 domain-containing protein</fullName>
    </recommendedName>
</protein>
<evidence type="ECO:0000256" key="1">
    <source>
        <dbReference type="PROSITE-ProRule" id="PRU00023"/>
    </source>
</evidence>
<dbReference type="PANTHER" id="PTHR24182:SF13">
    <property type="entry name" value="LD18443P"/>
    <property type="match status" value="1"/>
</dbReference>
<evidence type="ECO:0000313" key="4">
    <source>
        <dbReference type="Proteomes" id="UP000001542"/>
    </source>
</evidence>
<gene>
    <name evidence="3" type="ORF">TVAG_379060</name>
</gene>
<name>A2DB97_TRIV3</name>
<dbReference type="KEGG" id="tva:5467982"/>
<dbReference type="OrthoDB" id="542841at2759"/>
<dbReference type="Proteomes" id="UP000001542">
    <property type="component" value="Unassembled WGS sequence"/>
</dbReference>
<dbReference type="RefSeq" id="XP_001583413.1">
    <property type="nucleotide sequence ID" value="XM_001583363.1"/>
</dbReference>
<evidence type="ECO:0000313" key="3">
    <source>
        <dbReference type="EMBL" id="EAY22427.1"/>
    </source>
</evidence>
<feature type="repeat" description="ANK" evidence="1">
    <location>
        <begin position="418"/>
        <end position="450"/>
    </location>
</feature>
<dbReference type="InterPro" id="IPR002110">
    <property type="entry name" value="Ankyrin_rpt"/>
</dbReference>
<proteinExistence type="predicted"/>
<dbReference type="AlphaFoldDB" id="A2DB97"/>
<keyword evidence="4" id="KW-1185">Reference proteome</keyword>
<reference evidence="3" key="1">
    <citation type="submission" date="2006-10" db="EMBL/GenBank/DDBJ databases">
        <authorList>
            <person name="Amadeo P."/>
            <person name="Zhao Q."/>
            <person name="Wortman J."/>
            <person name="Fraser-Liggett C."/>
            <person name="Carlton J."/>
        </authorList>
    </citation>
    <scope>NUCLEOTIDE SEQUENCE</scope>
    <source>
        <strain evidence="3">G3</strain>
    </source>
</reference>
<keyword evidence="1" id="KW-0040">ANK repeat</keyword>
<dbReference type="PRINTS" id="PR01415">
    <property type="entry name" value="ANKYRIN"/>
</dbReference>
<dbReference type="SUPFAM" id="SSF48403">
    <property type="entry name" value="Ankyrin repeat"/>
    <property type="match status" value="1"/>
</dbReference>
<dbReference type="EMBL" id="DS113184">
    <property type="protein sequence ID" value="EAY22427.1"/>
    <property type="molecule type" value="Genomic_DNA"/>
</dbReference>
<feature type="domain" description="DUF3447" evidence="2">
    <location>
        <begin position="203"/>
        <end position="278"/>
    </location>
</feature>
<dbReference type="Pfam" id="PF13637">
    <property type="entry name" value="Ank_4"/>
    <property type="match status" value="1"/>
</dbReference>
<sequence length="545" mass="62503">MNRFISDTSGLFDELFPHCEAYNDAFASLYALKTYDNAELNKIYQKIKINLIDSKISSAEEIIRTMSEIFLYNNCYLRSYFTIFKLSYEEFHPNQVLNINPLFDYFVYKEYGKSLDKNNLEKNFKRYSWKDFSLDIHQKYTIYEAIMHDNKEQFISIAENNDFDEKQLLSSEFYPENNNRYTLLELCCYYGAVDCFKFIRTKFDSIITTKCLELSFLGGNPEIMHECLKTCYPNEKCMTNAIISHNIDFVTFLMNEYELAINIEECQRYHNIQAFLVYYDCINMNDINDCYIQSINFNHIGIIEKILFLGADINAKTKSGGTVLYFVLQRKLNILAEFLLSRGISINAKDNGGLTALHLSMKLQNKSIMEFLLSHGADVNIGDNFGLTCLHNAVWNNNKEIAELLLSNGANVDAKESMGLTALHYAAMNNYQELVNLLASHGAELNAKDDNGKTALISAAEWNRKETMELLITLGADINSKDNNGKTPLMAAAEWDRIETIDFLIAHGADVKAKDNKGKTALNYAASRKNRNTIKALNEKDHNPR</sequence>
<dbReference type="PANTHER" id="PTHR24182">
    <property type="entry name" value="ANKYRIN REPEAT AND SOCS BOX CONTAINING 4"/>
    <property type="match status" value="1"/>
</dbReference>
<organism evidence="3 4">
    <name type="scientific">Trichomonas vaginalis (strain ATCC PRA-98 / G3)</name>
    <dbReference type="NCBI Taxonomy" id="412133"/>
    <lineage>
        <taxon>Eukaryota</taxon>
        <taxon>Metamonada</taxon>
        <taxon>Parabasalia</taxon>
        <taxon>Trichomonadida</taxon>
        <taxon>Trichomonadidae</taxon>
        <taxon>Trichomonas</taxon>
    </lineage>
</organism>
<dbReference type="eggNOG" id="KOG4177">
    <property type="taxonomic scope" value="Eukaryota"/>
</dbReference>